<feature type="region of interest" description="Disordered" evidence="3">
    <location>
        <begin position="215"/>
        <end position="242"/>
    </location>
</feature>
<feature type="region of interest" description="Disordered" evidence="3">
    <location>
        <begin position="390"/>
        <end position="418"/>
    </location>
</feature>
<feature type="compositionally biased region" description="Basic and acidic residues" evidence="3">
    <location>
        <begin position="168"/>
        <end position="185"/>
    </location>
</feature>
<dbReference type="RefSeq" id="XP_040628741.1">
    <property type="nucleotide sequence ID" value="XM_040775827.1"/>
</dbReference>
<dbReference type="EMBL" id="JH795863">
    <property type="protein sequence ID" value="EJU01844.1"/>
    <property type="molecule type" value="Genomic_DNA"/>
</dbReference>
<evidence type="ECO:0000256" key="2">
    <source>
        <dbReference type="ARBA" id="ARBA00023002"/>
    </source>
</evidence>
<feature type="chain" id="PRO_5004067459" description="NAD(P)-binding protein" evidence="4">
    <location>
        <begin position="19"/>
        <end position="418"/>
    </location>
</feature>
<feature type="signal peptide" evidence="4">
    <location>
        <begin position="1"/>
        <end position="18"/>
    </location>
</feature>
<dbReference type="Pfam" id="PF00106">
    <property type="entry name" value="adh_short"/>
    <property type="match status" value="1"/>
</dbReference>
<feature type="region of interest" description="Disordered" evidence="3">
    <location>
        <begin position="318"/>
        <end position="345"/>
    </location>
</feature>
<evidence type="ECO:0000313" key="6">
    <source>
        <dbReference type="Proteomes" id="UP000030653"/>
    </source>
</evidence>
<evidence type="ECO:0000313" key="5">
    <source>
        <dbReference type="EMBL" id="EJU01844.1"/>
    </source>
</evidence>
<dbReference type="OrthoDB" id="191979at2759"/>
<dbReference type="PANTHER" id="PTHR24320">
    <property type="entry name" value="RETINOL DEHYDROGENASE"/>
    <property type="match status" value="1"/>
</dbReference>
<reference evidence="5 6" key="1">
    <citation type="journal article" date="2012" name="Science">
        <title>The Paleozoic origin of enzymatic lignin decomposition reconstructed from 31 fungal genomes.</title>
        <authorList>
            <person name="Floudas D."/>
            <person name="Binder M."/>
            <person name="Riley R."/>
            <person name="Barry K."/>
            <person name="Blanchette R.A."/>
            <person name="Henrissat B."/>
            <person name="Martinez A.T."/>
            <person name="Otillar R."/>
            <person name="Spatafora J.W."/>
            <person name="Yadav J.S."/>
            <person name="Aerts A."/>
            <person name="Benoit I."/>
            <person name="Boyd A."/>
            <person name="Carlson A."/>
            <person name="Copeland A."/>
            <person name="Coutinho P.M."/>
            <person name="de Vries R.P."/>
            <person name="Ferreira P."/>
            <person name="Findley K."/>
            <person name="Foster B."/>
            <person name="Gaskell J."/>
            <person name="Glotzer D."/>
            <person name="Gorecki P."/>
            <person name="Heitman J."/>
            <person name="Hesse C."/>
            <person name="Hori C."/>
            <person name="Igarashi K."/>
            <person name="Jurgens J.A."/>
            <person name="Kallen N."/>
            <person name="Kersten P."/>
            <person name="Kohler A."/>
            <person name="Kuees U."/>
            <person name="Kumar T.K.A."/>
            <person name="Kuo A."/>
            <person name="LaButti K."/>
            <person name="Larrondo L.F."/>
            <person name="Lindquist E."/>
            <person name="Ling A."/>
            <person name="Lombard V."/>
            <person name="Lucas S."/>
            <person name="Lundell T."/>
            <person name="Martin R."/>
            <person name="McLaughlin D.J."/>
            <person name="Morgenstern I."/>
            <person name="Morin E."/>
            <person name="Murat C."/>
            <person name="Nagy L.G."/>
            <person name="Nolan M."/>
            <person name="Ohm R.A."/>
            <person name="Patyshakuliyeva A."/>
            <person name="Rokas A."/>
            <person name="Ruiz-Duenas F.J."/>
            <person name="Sabat G."/>
            <person name="Salamov A."/>
            <person name="Samejima M."/>
            <person name="Schmutz J."/>
            <person name="Slot J.C."/>
            <person name="St John F."/>
            <person name="Stenlid J."/>
            <person name="Sun H."/>
            <person name="Sun S."/>
            <person name="Syed K."/>
            <person name="Tsang A."/>
            <person name="Wiebenga A."/>
            <person name="Young D."/>
            <person name="Pisabarro A."/>
            <person name="Eastwood D.C."/>
            <person name="Martin F."/>
            <person name="Cullen D."/>
            <person name="Grigoriev I.V."/>
            <person name="Hibbett D.S."/>
        </authorList>
    </citation>
    <scope>NUCLEOTIDE SEQUENCE [LARGE SCALE GENOMIC DNA]</scope>
    <source>
        <strain evidence="5 6">DJM-731 SS1</strain>
    </source>
</reference>
<dbReference type="InterPro" id="IPR036291">
    <property type="entry name" value="NAD(P)-bd_dom_sf"/>
</dbReference>
<feature type="compositionally biased region" description="Low complexity" evidence="3">
    <location>
        <begin position="318"/>
        <end position="338"/>
    </location>
</feature>
<dbReference type="OMA" id="NYLANYH"/>
<keyword evidence="4" id="KW-0732">Signal</keyword>
<dbReference type="Gene3D" id="3.40.50.720">
    <property type="entry name" value="NAD(P)-binding Rossmann-like Domain"/>
    <property type="match status" value="1"/>
</dbReference>
<dbReference type="AlphaFoldDB" id="M5FZA3"/>
<accession>M5FZA3</accession>
<evidence type="ECO:0008006" key="7">
    <source>
        <dbReference type="Google" id="ProtNLM"/>
    </source>
</evidence>
<dbReference type="HOGENOM" id="CLU_044761_0_0_1"/>
<keyword evidence="2" id="KW-0560">Oxidoreductase</keyword>
<sequence>MHGRTVLITGGLTPLGLTILDSLAAQGAHLILLEPTLSSSAQLLIPVLQEAHKNREIHVAECDLSSGGSVREFVARFGRTLTLGEEGRVDALVLVRGYGWASALSKGGGKPEGACREELGQFHLSTLLLPMLLRAQGRDIRIVNVVNPFYAAAFPGFPGVLFPPSGEGEGKGKAREGKGKGEDRKISSFQKEGIRSLRSIIWSVHLQRVLDALVPQPTEASPSEEEKTSEGTDGETPLLGKGSRRRSNILSVAVCPGFSRTDIAAPYLGALGPGTTFLGQLRYILLWPMMFFLLKPPSAAAESVLYALYAPASHSFLPPASSTTSSSPPSTGTSNSPSQPVPAPVQRVQGGALYRECRVVLPPQDVRDWGGEAVGRGVWEMLERGLKSLEQEQEMEKKSGKGLETVREEPEPEPEKSS</sequence>
<evidence type="ECO:0000256" key="3">
    <source>
        <dbReference type="SAM" id="MobiDB-lite"/>
    </source>
</evidence>
<dbReference type="SUPFAM" id="SSF51735">
    <property type="entry name" value="NAD(P)-binding Rossmann-fold domains"/>
    <property type="match status" value="1"/>
</dbReference>
<dbReference type="Proteomes" id="UP000030653">
    <property type="component" value="Unassembled WGS sequence"/>
</dbReference>
<dbReference type="GO" id="GO:0016491">
    <property type="term" value="F:oxidoreductase activity"/>
    <property type="evidence" value="ECO:0007669"/>
    <property type="project" value="UniProtKB-KW"/>
</dbReference>
<keyword evidence="6" id="KW-1185">Reference proteome</keyword>
<comment type="similarity">
    <text evidence="1">Belongs to the short-chain dehydrogenases/reductases (SDR) family.</text>
</comment>
<dbReference type="InterPro" id="IPR002347">
    <property type="entry name" value="SDR_fam"/>
</dbReference>
<organism evidence="5 6">
    <name type="scientific">Dacryopinax primogenitus (strain DJM 731)</name>
    <name type="common">Brown rot fungus</name>
    <dbReference type="NCBI Taxonomy" id="1858805"/>
    <lineage>
        <taxon>Eukaryota</taxon>
        <taxon>Fungi</taxon>
        <taxon>Dikarya</taxon>
        <taxon>Basidiomycota</taxon>
        <taxon>Agaricomycotina</taxon>
        <taxon>Dacrymycetes</taxon>
        <taxon>Dacrymycetales</taxon>
        <taxon>Dacrymycetaceae</taxon>
        <taxon>Dacryopinax</taxon>
    </lineage>
</organism>
<dbReference type="PANTHER" id="PTHR24320:SF152">
    <property type="entry name" value="SHORT-CHAIN DEHYDROGENASE_REDUCTASE FAMILY PROTEIN"/>
    <property type="match status" value="1"/>
</dbReference>
<protein>
    <recommendedName>
        <fullName evidence="7">NAD(P)-binding protein</fullName>
    </recommendedName>
</protein>
<proteinExistence type="inferred from homology"/>
<evidence type="ECO:0000256" key="4">
    <source>
        <dbReference type="SAM" id="SignalP"/>
    </source>
</evidence>
<dbReference type="GeneID" id="63690889"/>
<name>M5FZA3_DACPD</name>
<evidence type="ECO:0000256" key="1">
    <source>
        <dbReference type="ARBA" id="ARBA00006484"/>
    </source>
</evidence>
<feature type="region of interest" description="Disordered" evidence="3">
    <location>
        <begin position="164"/>
        <end position="185"/>
    </location>
</feature>
<gene>
    <name evidence="5" type="ORF">DACRYDRAFT_66798</name>
</gene>
<dbReference type="STRING" id="1858805.M5FZA3"/>